<proteinExistence type="predicted"/>
<keyword evidence="3" id="KW-1185">Reference proteome</keyword>
<dbReference type="Proteomes" id="UP000614460">
    <property type="component" value="Unassembled WGS sequence"/>
</dbReference>
<dbReference type="EMBL" id="BMKM01000005">
    <property type="protein sequence ID" value="GGE24676.1"/>
    <property type="molecule type" value="Genomic_DNA"/>
</dbReference>
<reference evidence="2" key="2">
    <citation type="submission" date="2020-09" db="EMBL/GenBank/DDBJ databases">
        <authorList>
            <person name="Sun Q."/>
            <person name="Zhou Y."/>
        </authorList>
    </citation>
    <scope>NUCLEOTIDE SEQUENCE</scope>
    <source>
        <strain evidence="2">CGMCC 1.15966</strain>
    </source>
</reference>
<comment type="caution">
    <text evidence="2">The sequence shown here is derived from an EMBL/GenBank/DDBJ whole genome shotgun (WGS) entry which is preliminary data.</text>
</comment>
<name>A0A8H9G1U4_9SPHI</name>
<protein>
    <submittedName>
        <fullName evidence="2">Uncharacterized protein</fullName>
    </submittedName>
</protein>
<keyword evidence="1" id="KW-0175">Coiled coil</keyword>
<gene>
    <name evidence="2" type="ORF">GCM10011516_22900</name>
</gene>
<sequence length="161" mass="17762">MPFLKILINLVYILSKLININTMSNIKERVLLIAESKGIHKVEFFKGLGLSYANFKGVQKNSALGSDAIATILSSYADISPEWLISGAGEMRREDNQELHEVAITLPSKIDKPVDNGSLAAALEKVINAQQATIQSQEITIAALTARIDQLEKKKKSKKKR</sequence>
<evidence type="ECO:0000313" key="3">
    <source>
        <dbReference type="Proteomes" id="UP000614460"/>
    </source>
</evidence>
<organism evidence="2 3">
    <name type="scientific">Sphingobacterium cellulitidis</name>
    <dbReference type="NCBI Taxonomy" id="1768011"/>
    <lineage>
        <taxon>Bacteria</taxon>
        <taxon>Pseudomonadati</taxon>
        <taxon>Bacteroidota</taxon>
        <taxon>Sphingobacteriia</taxon>
        <taxon>Sphingobacteriales</taxon>
        <taxon>Sphingobacteriaceae</taxon>
        <taxon>Sphingobacterium</taxon>
    </lineage>
</organism>
<reference evidence="2" key="1">
    <citation type="journal article" date="2014" name="Int. J. Syst. Evol. Microbiol.">
        <title>Complete genome sequence of Corynebacterium casei LMG S-19264T (=DSM 44701T), isolated from a smear-ripened cheese.</title>
        <authorList>
            <consortium name="US DOE Joint Genome Institute (JGI-PGF)"/>
            <person name="Walter F."/>
            <person name="Albersmeier A."/>
            <person name="Kalinowski J."/>
            <person name="Ruckert C."/>
        </authorList>
    </citation>
    <scope>NUCLEOTIDE SEQUENCE</scope>
    <source>
        <strain evidence="2">CGMCC 1.15966</strain>
    </source>
</reference>
<evidence type="ECO:0000256" key="1">
    <source>
        <dbReference type="SAM" id="Coils"/>
    </source>
</evidence>
<accession>A0A8H9G1U4</accession>
<evidence type="ECO:0000313" key="2">
    <source>
        <dbReference type="EMBL" id="GGE24676.1"/>
    </source>
</evidence>
<feature type="coiled-coil region" evidence="1">
    <location>
        <begin position="134"/>
        <end position="161"/>
    </location>
</feature>
<dbReference type="AlphaFoldDB" id="A0A8H9G1U4"/>